<dbReference type="InterPro" id="IPR001509">
    <property type="entry name" value="Epimerase_deHydtase"/>
</dbReference>
<proteinExistence type="evidence at transcript level"/>
<sequence>MEEGMGEKKRVCVTGAGGFVASWLVKLLLSKGYMVHGTVRDPSDEKNDHLKKLDNASESLQLFKADLLDYNMLATAITGCEGVFHVACPVPSSKVPNPEIELITPAVTGTLNVLKACSECKVKRVIVVSSFAAVRSNPSWPQDKLLNEDCWSDEEYCRTTENWYSLSKTLAERNAFDYAAKHGLHVITVCPSWVFGPLLQAKVNSSSLFLNGLLKGDRESMENKVTHFVDVRDVADALLLVYEKTESSGRYVCAPHPLKISDLIELLKRMYPQYNYPKNFVEPDKEEARATSEKLKMLGWNCRPLKETLIDTIEYYREAGLLDKD</sequence>
<evidence type="ECO:0000259" key="2">
    <source>
        <dbReference type="Pfam" id="PF01370"/>
    </source>
</evidence>
<evidence type="ECO:0000313" key="3">
    <source>
        <dbReference type="EMBL" id="APG32493.1"/>
    </source>
</evidence>
<name>A0A1L3GY85_9ASPA</name>
<dbReference type="InterPro" id="IPR050425">
    <property type="entry name" value="NAD(P)_dehydrat-like"/>
</dbReference>
<dbReference type="EMBL" id="KU132388">
    <property type="protein sequence ID" value="APG32493.1"/>
    <property type="molecule type" value="mRNA"/>
</dbReference>
<dbReference type="AlphaFoldDB" id="A0A1L3GY85"/>
<feature type="domain" description="NAD-dependent epimerase/dehydratase" evidence="2">
    <location>
        <begin position="11"/>
        <end position="252"/>
    </location>
</feature>
<dbReference type="PANTHER" id="PTHR10366">
    <property type="entry name" value="NAD DEPENDENT EPIMERASE/DEHYDRATASE"/>
    <property type="match status" value="1"/>
</dbReference>
<accession>A0A1L3GY85</accession>
<evidence type="ECO:0000256" key="1">
    <source>
        <dbReference type="ARBA" id="ARBA00023002"/>
    </source>
</evidence>
<dbReference type="FunFam" id="3.40.50.720:FF:000382">
    <property type="entry name" value="NAD(P)-binding Rossmann-fold superfamily protein"/>
    <property type="match status" value="1"/>
</dbReference>
<reference evidence="3" key="1">
    <citation type="submission" date="2015-11" db="EMBL/GenBank/DDBJ databases">
        <title>Molecular Cloning and Characterization of several Dihydroflavonol-4-Reductase Superfamily members from Freesia hybrida.</title>
        <authorList>
            <person name="Gao X."/>
            <person name="Liu X.X."/>
            <person name="Cai X.Q."/>
            <person name="Li Y.Q."/>
            <person name="Wang L."/>
        </authorList>
    </citation>
    <scope>NUCLEOTIDE SEQUENCE</scope>
</reference>
<organism evidence="3">
    <name type="scientific">Freesia hybrid cultivar</name>
    <dbReference type="NCBI Taxonomy" id="867926"/>
    <lineage>
        <taxon>Eukaryota</taxon>
        <taxon>Viridiplantae</taxon>
        <taxon>Streptophyta</taxon>
        <taxon>Embryophyta</taxon>
        <taxon>Tracheophyta</taxon>
        <taxon>Spermatophyta</taxon>
        <taxon>Magnoliopsida</taxon>
        <taxon>Liliopsida</taxon>
        <taxon>Asparagales</taxon>
        <taxon>Iridaceae</taxon>
        <taxon>Crocoideae</taxon>
        <taxon>Freesieae</taxon>
        <taxon>Freesia</taxon>
    </lineage>
</organism>
<protein>
    <submittedName>
        <fullName evidence="3">Putative cinnamoyl-CoA reductase 3</fullName>
    </submittedName>
</protein>
<dbReference type="Gene3D" id="3.40.50.720">
    <property type="entry name" value="NAD(P)-binding Rossmann-like Domain"/>
    <property type="match status" value="1"/>
</dbReference>
<dbReference type="Pfam" id="PF01370">
    <property type="entry name" value="Epimerase"/>
    <property type="match status" value="1"/>
</dbReference>
<dbReference type="GO" id="GO:0016616">
    <property type="term" value="F:oxidoreductase activity, acting on the CH-OH group of donors, NAD or NADP as acceptor"/>
    <property type="evidence" value="ECO:0007669"/>
    <property type="project" value="TreeGrafter"/>
</dbReference>
<dbReference type="PANTHER" id="PTHR10366:SF831">
    <property type="entry name" value="NAD-DEPENDENT EPIMERASE_DEHYDRATASE DOMAIN-CONTAINING PROTEIN"/>
    <property type="match status" value="1"/>
</dbReference>
<keyword evidence="1" id="KW-0560">Oxidoreductase</keyword>
<dbReference type="CDD" id="cd08958">
    <property type="entry name" value="FR_SDR_e"/>
    <property type="match status" value="1"/>
</dbReference>
<dbReference type="InterPro" id="IPR036291">
    <property type="entry name" value="NAD(P)-bd_dom_sf"/>
</dbReference>
<dbReference type="SUPFAM" id="SSF51735">
    <property type="entry name" value="NAD(P)-binding Rossmann-fold domains"/>
    <property type="match status" value="1"/>
</dbReference>